<sequence length="141" mass="15790">MQLNLVELLHLTSGLFLPFTTSFRLFPNRWNIITSKLKNVKGLTLKSLSGTRWSPNADAVHALRKHYDAVSASLLDISNNTNEKDAPRYEAICILSKMKLFEKCSRDSDLGHAATMNKQCQQEHTIKFVLSVGGSSSLRIV</sequence>
<protein>
    <submittedName>
        <fullName evidence="1">Uncharacterized protein</fullName>
    </submittedName>
</protein>
<comment type="caution">
    <text evidence="1">The sequence shown here is derived from an EMBL/GenBank/DDBJ whole genome shotgun (WGS) entry which is preliminary data.</text>
</comment>
<organism evidence="1 2">
    <name type="scientific">Oedothorax gibbosus</name>
    <dbReference type="NCBI Taxonomy" id="931172"/>
    <lineage>
        <taxon>Eukaryota</taxon>
        <taxon>Metazoa</taxon>
        <taxon>Ecdysozoa</taxon>
        <taxon>Arthropoda</taxon>
        <taxon>Chelicerata</taxon>
        <taxon>Arachnida</taxon>
        <taxon>Araneae</taxon>
        <taxon>Araneomorphae</taxon>
        <taxon>Entelegynae</taxon>
        <taxon>Araneoidea</taxon>
        <taxon>Linyphiidae</taxon>
        <taxon>Erigoninae</taxon>
        <taxon>Oedothorax</taxon>
    </lineage>
</organism>
<evidence type="ECO:0000313" key="1">
    <source>
        <dbReference type="EMBL" id="KAG8180557.1"/>
    </source>
</evidence>
<dbReference type="EMBL" id="JAFNEN010000559">
    <property type="protein sequence ID" value="KAG8180557.1"/>
    <property type="molecule type" value="Genomic_DNA"/>
</dbReference>
<name>A0AAV6U905_9ARAC</name>
<reference evidence="1 2" key="1">
    <citation type="journal article" date="2022" name="Nat. Ecol. Evol.">
        <title>A masculinizing supergene underlies an exaggerated male reproductive morph in a spider.</title>
        <authorList>
            <person name="Hendrickx F."/>
            <person name="De Corte Z."/>
            <person name="Sonet G."/>
            <person name="Van Belleghem S.M."/>
            <person name="Kostlbacher S."/>
            <person name="Vangestel C."/>
        </authorList>
    </citation>
    <scope>NUCLEOTIDE SEQUENCE [LARGE SCALE GENOMIC DNA]</scope>
    <source>
        <strain evidence="1">W744_W776</strain>
    </source>
</reference>
<dbReference type="AlphaFoldDB" id="A0AAV6U905"/>
<evidence type="ECO:0000313" key="2">
    <source>
        <dbReference type="Proteomes" id="UP000827092"/>
    </source>
</evidence>
<gene>
    <name evidence="1" type="ORF">JTE90_018177</name>
</gene>
<accession>A0AAV6U905</accession>
<proteinExistence type="predicted"/>
<dbReference type="Proteomes" id="UP000827092">
    <property type="component" value="Unassembled WGS sequence"/>
</dbReference>
<keyword evidence="2" id="KW-1185">Reference proteome</keyword>